<reference evidence="2" key="1">
    <citation type="submission" date="2022-11" db="UniProtKB">
        <authorList>
            <consortium name="WormBaseParasite"/>
        </authorList>
    </citation>
    <scope>IDENTIFICATION</scope>
</reference>
<sequence length="87" mass="9833">MEEFIKSIDQRSIGIQRGIVTCTIERLKFGSQYLRTTIKRKGLYLNLACEKIVSSEDALQSYHRSSAALRKSSTVSQSLTITINNVH</sequence>
<dbReference type="Proteomes" id="UP000887565">
    <property type="component" value="Unplaced"/>
</dbReference>
<dbReference type="WBParaSite" id="nRc.2.0.1.t41803-RA">
    <property type="protein sequence ID" value="nRc.2.0.1.t41803-RA"/>
    <property type="gene ID" value="nRc.2.0.1.g41803"/>
</dbReference>
<evidence type="ECO:0000313" key="2">
    <source>
        <dbReference type="WBParaSite" id="nRc.2.0.1.t41803-RA"/>
    </source>
</evidence>
<name>A0A915KSQ4_ROMCU</name>
<evidence type="ECO:0000313" key="1">
    <source>
        <dbReference type="Proteomes" id="UP000887565"/>
    </source>
</evidence>
<dbReference type="AlphaFoldDB" id="A0A915KSQ4"/>
<proteinExistence type="predicted"/>
<organism evidence="1 2">
    <name type="scientific">Romanomermis culicivorax</name>
    <name type="common">Nematode worm</name>
    <dbReference type="NCBI Taxonomy" id="13658"/>
    <lineage>
        <taxon>Eukaryota</taxon>
        <taxon>Metazoa</taxon>
        <taxon>Ecdysozoa</taxon>
        <taxon>Nematoda</taxon>
        <taxon>Enoplea</taxon>
        <taxon>Dorylaimia</taxon>
        <taxon>Mermithida</taxon>
        <taxon>Mermithoidea</taxon>
        <taxon>Mermithidae</taxon>
        <taxon>Romanomermis</taxon>
    </lineage>
</organism>
<accession>A0A915KSQ4</accession>
<keyword evidence="1" id="KW-1185">Reference proteome</keyword>
<protein>
    <submittedName>
        <fullName evidence="2">Uncharacterized protein</fullName>
    </submittedName>
</protein>